<keyword evidence="5" id="KW-0443">Lipid metabolism</keyword>
<dbReference type="GO" id="GO:0004306">
    <property type="term" value="F:ethanolamine-phosphate cytidylyltransferase activity"/>
    <property type="evidence" value="ECO:0007669"/>
    <property type="project" value="InterPro"/>
</dbReference>
<evidence type="ECO:0000256" key="6">
    <source>
        <dbReference type="ARBA" id="ARBA00023209"/>
    </source>
</evidence>
<dbReference type="EMBL" id="UYYB01100750">
    <property type="protein sequence ID" value="VDM78025.1"/>
    <property type="molecule type" value="Genomic_DNA"/>
</dbReference>
<dbReference type="InterPro" id="IPR044608">
    <property type="entry name" value="Ect1/PCYT2"/>
</dbReference>
<sequence length="111" mass="12473">MLQPVDEIVLGAPKFINDDLLERFKVDIVARGLVTSTTDSDRFAVAKKRGILRIVDSRSNVTTQTIVDRILKTKSSSEHKNSIETSSLCNDVFYNEMDNSFTSQYSVQQQG</sequence>
<evidence type="ECO:0000313" key="9">
    <source>
        <dbReference type="EMBL" id="VDM78025.1"/>
    </source>
</evidence>
<gene>
    <name evidence="9" type="ORF">SVUK_LOCUS13023</name>
</gene>
<dbReference type="PANTHER" id="PTHR45780:SF2">
    <property type="entry name" value="ETHANOLAMINE-PHOSPHATE CYTIDYLYLTRANSFERASE"/>
    <property type="match status" value="1"/>
</dbReference>
<evidence type="ECO:0000256" key="2">
    <source>
        <dbReference type="ARBA" id="ARBA00022516"/>
    </source>
</evidence>
<keyword evidence="7" id="KW-1208">Phospholipid metabolism</keyword>
<evidence type="ECO:0000256" key="5">
    <source>
        <dbReference type="ARBA" id="ARBA00023098"/>
    </source>
</evidence>
<evidence type="ECO:0000256" key="8">
    <source>
        <dbReference type="ARBA" id="ARBA00025707"/>
    </source>
</evidence>
<comment type="pathway">
    <text evidence="8">Phospholipid metabolism.</text>
</comment>
<proteinExistence type="inferred from homology"/>
<dbReference type="AlphaFoldDB" id="A0A3P7L5Q1"/>
<keyword evidence="10" id="KW-1185">Reference proteome</keyword>
<dbReference type="GO" id="GO:0005737">
    <property type="term" value="C:cytoplasm"/>
    <property type="evidence" value="ECO:0007669"/>
    <property type="project" value="TreeGrafter"/>
</dbReference>
<organism evidence="9 10">
    <name type="scientific">Strongylus vulgaris</name>
    <name type="common">Blood worm</name>
    <dbReference type="NCBI Taxonomy" id="40348"/>
    <lineage>
        <taxon>Eukaryota</taxon>
        <taxon>Metazoa</taxon>
        <taxon>Ecdysozoa</taxon>
        <taxon>Nematoda</taxon>
        <taxon>Chromadorea</taxon>
        <taxon>Rhabditida</taxon>
        <taxon>Rhabditina</taxon>
        <taxon>Rhabditomorpha</taxon>
        <taxon>Strongyloidea</taxon>
        <taxon>Strongylidae</taxon>
        <taxon>Strongylus</taxon>
    </lineage>
</organism>
<evidence type="ECO:0000256" key="7">
    <source>
        <dbReference type="ARBA" id="ARBA00023264"/>
    </source>
</evidence>
<dbReference type="Gene3D" id="3.40.50.620">
    <property type="entry name" value="HUPs"/>
    <property type="match status" value="1"/>
</dbReference>
<accession>A0A3P7L5Q1</accession>
<evidence type="ECO:0008006" key="11">
    <source>
        <dbReference type="Google" id="ProtNLM"/>
    </source>
</evidence>
<reference evidence="9 10" key="1">
    <citation type="submission" date="2018-11" db="EMBL/GenBank/DDBJ databases">
        <authorList>
            <consortium name="Pathogen Informatics"/>
        </authorList>
    </citation>
    <scope>NUCLEOTIDE SEQUENCE [LARGE SCALE GENOMIC DNA]</scope>
</reference>
<dbReference type="Proteomes" id="UP000270094">
    <property type="component" value="Unassembled WGS sequence"/>
</dbReference>
<keyword evidence="2" id="KW-0444">Lipid biosynthesis</keyword>
<evidence type="ECO:0000256" key="1">
    <source>
        <dbReference type="ARBA" id="ARBA00010101"/>
    </source>
</evidence>
<evidence type="ECO:0000256" key="4">
    <source>
        <dbReference type="ARBA" id="ARBA00022695"/>
    </source>
</evidence>
<comment type="similarity">
    <text evidence="1">Belongs to the cytidylyltransferase family.</text>
</comment>
<keyword evidence="6" id="KW-0594">Phospholipid biosynthesis</keyword>
<dbReference type="PANTHER" id="PTHR45780">
    <property type="entry name" value="ETHANOLAMINE-PHOSPHATE CYTIDYLYLTRANSFERASE"/>
    <property type="match status" value="1"/>
</dbReference>
<dbReference type="OrthoDB" id="5862416at2759"/>
<dbReference type="GO" id="GO:0006646">
    <property type="term" value="P:phosphatidylethanolamine biosynthetic process"/>
    <property type="evidence" value="ECO:0007669"/>
    <property type="project" value="InterPro"/>
</dbReference>
<name>A0A3P7L5Q1_STRVU</name>
<keyword evidence="3" id="KW-0808">Transferase</keyword>
<dbReference type="InterPro" id="IPR014729">
    <property type="entry name" value="Rossmann-like_a/b/a_fold"/>
</dbReference>
<evidence type="ECO:0000313" key="10">
    <source>
        <dbReference type="Proteomes" id="UP000270094"/>
    </source>
</evidence>
<protein>
    <recommendedName>
        <fullName evidence="11">Cytidyltransferase-like domain-containing protein</fullName>
    </recommendedName>
</protein>
<keyword evidence="4" id="KW-0548">Nucleotidyltransferase</keyword>
<evidence type="ECO:0000256" key="3">
    <source>
        <dbReference type="ARBA" id="ARBA00022679"/>
    </source>
</evidence>